<evidence type="ECO:0000313" key="3">
    <source>
        <dbReference type="Proteomes" id="UP000712281"/>
    </source>
</evidence>
<feature type="region of interest" description="Disordered" evidence="1">
    <location>
        <begin position="111"/>
        <end position="156"/>
    </location>
</feature>
<feature type="region of interest" description="Disordered" evidence="1">
    <location>
        <begin position="59"/>
        <end position="94"/>
    </location>
</feature>
<reference evidence="2" key="1">
    <citation type="submission" date="2019-12" db="EMBL/GenBank/DDBJ databases">
        <title>Genome sequencing and annotation of Brassica cretica.</title>
        <authorList>
            <person name="Studholme D.J."/>
            <person name="Sarris P.F."/>
        </authorList>
    </citation>
    <scope>NUCLEOTIDE SEQUENCE</scope>
    <source>
        <strain evidence="2">PFS-001/15</strain>
        <tissue evidence="2">Leaf</tissue>
    </source>
</reference>
<dbReference type="AlphaFoldDB" id="A0A8S9JJ80"/>
<sequence length="156" mass="17050">MLIGFGENRKIHMAAPLANTASGTSTRGFPSGDEVVGARRLRERIVIRGRVSYGGRNGFRNGFRNRDRGGREVGADRRGEQMREGGKQRFHNRPVIGCSRVSHDHIRTIKRVREGSGGSGGFGGSPPGADDNGFRTEARPSEESQQFASEDIFSSF</sequence>
<comment type="caution">
    <text evidence="2">The sequence shown here is derived from an EMBL/GenBank/DDBJ whole genome shotgun (WGS) entry which is preliminary data.</text>
</comment>
<dbReference type="EMBL" id="QGKW02001660">
    <property type="protein sequence ID" value="KAF2581958.1"/>
    <property type="molecule type" value="Genomic_DNA"/>
</dbReference>
<accession>A0A8S9JJ80</accession>
<feature type="compositionally biased region" description="Gly residues" evidence="1">
    <location>
        <begin position="115"/>
        <end position="126"/>
    </location>
</feature>
<feature type="compositionally biased region" description="Basic and acidic residues" evidence="1">
    <location>
        <begin position="132"/>
        <end position="142"/>
    </location>
</feature>
<dbReference type="Proteomes" id="UP000712281">
    <property type="component" value="Unassembled WGS sequence"/>
</dbReference>
<name>A0A8S9JJ80_BRACR</name>
<feature type="compositionally biased region" description="Polar residues" evidence="1">
    <location>
        <begin position="143"/>
        <end position="156"/>
    </location>
</feature>
<evidence type="ECO:0000256" key="1">
    <source>
        <dbReference type="SAM" id="MobiDB-lite"/>
    </source>
</evidence>
<organism evidence="2 3">
    <name type="scientific">Brassica cretica</name>
    <name type="common">Mustard</name>
    <dbReference type="NCBI Taxonomy" id="69181"/>
    <lineage>
        <taxon>Eukaryota</taxon>
        <taxon>Viridiplantae</taxon>
        <taxon>Streptophyta</taxon>
        <taxon>Embryophyta</taxon>
        <taxon>Tracheophyta</taxon>
        <taxon>Spermatophyta</taxon>
        <taxon>Magnoliopsida</taxon>
        <taxon>eudicotyledons</taxon>
        <taxon>Gunneridae</taxon>
        <taxon>Pentapetalae</taxon>
        <taxon>rosids</taxon>
        <taxon>malvids</taxon>
        <taxon>Brassicales</taxon>
        <taxon>Brassicaceae</taxon>
        <taxon>Brassiceae</taxon>
        <taxon>Brassica</taxon>
    </lineage>
</organism>
<evidence type="ECO:0000313" key="2">
    <source>
        <dbReference type="EMBL" id="KAF2581958.1"/>
    </source>
</evidence>
<proteinExistence type="predicted"/>
<gene>
    <name evidence="2" type="ORF">F2Q68_00000848</name>
</gene>
<feature type="compositionally biased region" description="Basic and acidic residues" evidence="1">
    <location>
        <begin position="64"/>
        <end position="87"/>
    </location>
</feature>
<protein>
    <submittedName>
        <fullName evidence="2">Uncharacterized protein</fullName>
    </submittedName>
</protein>